<feature type="compositionally biased region" description="Basic and acidic residues" evidence="1">
    <location>
        <begin position="611"/>
        <end position="622"/>
    </location>
</feature>
<feature type="compositionally biased region" description="Basic and acidic residues" evidence="1">
    <location>
        <begin position="950"/>
        <end position="986"/>
    </location>
</feature>
<feature type="compositionally biased region" description="Polar residues" evidence="1">
    <location>
        <begin position="270"/>
        <end position="280"/>
    </location>
</feature>
<evidence type="ECO:0000313" key="4">
    <source>
        <dbReference type="Proteomes" id="UP000308549"/>
    </source>
</evidence>
<feature type="compositionally biased region" description="Basic and acidic residues" evidence="1">
    <location>
        <begin position="664"/>
        <end position="685"/>
    </location>
</feature>
<feature type="compositionally biased region" description="Basic and acidic residues" evidence="1">
    <location>
        <begin position="548"/>
        <end position="558"/>
    </location>
</feature>
<feature type="region of interest" description="Disordered" evidence="1">
    <location>
        <begin position="1633"/>
        <end position="1659"/>
    </location>
</feature>
<evidence type="ECO:0000313" key="3">
    <source>
        <dbReference type="EMBL" id="TKA24642.1"/>
    </source>
</evidence>
<dbReference type="InterPro" id="IPR012340">
    <property type="entry name" value="NA-bd_OB-fold"/>
</dbReference>
<feature type="compositionally biased region" description="Basic and acidic residues" evidence="1">
    <location>
        <begin position="634"/>
        <end position="646"/>
    </location>
</feature>
<dbReference type="SMART" id="SM00976">
    <property type="entry name" value="Telo_bind"/>
    <property type="match status" value="1"/>
</dbReference>
<dbReference type="Gene3D" id="2.40.50.140">
    <property type="entry name" value="Nucleic acid-binding proteins"/>
    <property type="match status" value="1"/>
</dbReference>
<dbReference type="GO" id="GO:0003677">
    <property type="term" value="F:DNA binding"/>
    <property type="evidence" value="ECO:0007669"/>
    <property type="project" value="InterPro"/>
</dbReference>
<feature type="compositionally biased region" description="Polar residues" evidence="1">
    <location>
        <begin position="1388"/>
        <end position="1406"/>
    </location>
</feature>
<feature type="compositionally biased region" description="Polar residues" evidence="1">
    <location>
        <begin position="1239"/>
        <end position="1248"/>
    </location>
</feature>
<protein>
    <recommendedName>
        <fullName evidence="2">Telomeric single stranded DNA binding POT1/Cdc13 domain-containing protein</fullName>
    </recommendedName>
</protein>
<feature type="compositionally biased region" description="Acidic residues" evidence="1">
    <location>
        <begin position="852"/>
        <end position="864"/>
    </location>
</feature>
<dbReference type="EMBL" id="NAJL01000042">
    <property type="protein sequence ID" value="TKA24642.1"/>
    <property type="molecule type" value="Genomic_DNA"/>
</dbReference>
<dbReference type="SUPFAM" id="SSF50249">
    <property type="entry name" value="Nucleic acid-binding proteins"/>
    <property type="match status" value="1"/>
</dbReference>
<feature type="compositionally biased region" description="Polar residues" evidence="1">
    <location>
        <begin position="1166"/>
        <end position="1184"/>
    </location>
</feature>
<evidence type="ECO:0000256" key="1">
    <source>
        <dbReference type="SAM" id="MobiDB-lite"/>
    </source>
</evidence>
<feature type="region of interest" description="Disordered" evidence="1">
    <location>
        <begin position="125"/>
        <end position="155"/>
    </location>
</feature>
<sequence>MEDKIQIQSLAPGTAPPRDQSIRAVVTLAWPFSSSTRQCALLLADPDFRLRTRGGQVRVRFTGPSAEAVAKSRVGIGDEVTLSLGGAVWAEQGDETARTPGNSVGGELVFARQLSLRIGRDGGEVDISLDAPPSPQKASRGAAGTATGTPLPRAVGGLRQSLGESTVPIYSSPAFAKRMRLSGDSFLDSAYDPFLEHDADEGIKKDLRSSFSGVGQWRYATRSPSPVKDVQHFDLEVELERPDAGDVQVSDIEMLDQVHEENVQKELPTTPDQIFSSPKTRSPIAAAEPPQPPAPDGVTIGDMPGVQQQVSQLFADMPPPPLSKLRMPETSRIGEEAAARNSPTTPELRAVPNSALPLPSPFPVEGAQPSLRHPDLTSPTLRVPVRSVENGQEVDQIGDPQPQKDPERQGSQPRSGIDGTFKIPFEKSSEEQSHAFSLMRDAGQNVDSSAQAPSSQNQTKVAHMFQSESRMQAPPRPVASTPVKLPPSTFSLDGEGSSASLHPVTPAPQAKSTPQSTPQSQRERVMSQTYKSLFGFRTSPEPQPSPTVHEEPPEKRNEPVLGWTDTAPSRFDDVFPVAIKRRLKSPMKEPEIAETQFPDRVDDAISSPPRVQEKVQRERIADETEPTDELAFADVDRDGSKQDRAPPKAARNSQESEADILATQHHESFRRPEEAAGAAVHDHLKQTQRPSALQINEKQAAPDATVIDLDSNSDVVIEEIQLPENAIDRISPGTGYRSATSSDHVDERSTAIDVSRPLPTSQLNELAAQVGYDAGTSIEPEVASSPPAAEQTESSPTPQPQSMLQNQPTLSEQLNQGGSVHFPATEQVIGDSQDGFLGSLSTQPTPAAAESEGGEEEHEVDDVTQNEPSPARPIDTTDLEESATLQGNGTDTLAQLIQAEMDQEMEDAANLDKSIDGAMLHEIGVQQEATSTEDDDRDLAETLSSPRYSAHAEVRSAADTDVEMSTHVHDDFDGDDSPKDISRDETQESLQTSSSVASRTPSSASASLPTADKVSQKPSSVAQTEVIEIGSSSPASAETVPSPITAESLEPTFESQNVPAENRTTLRTASTPDVEQAVVGMKLSDPVTQVRIIDQSPGAQNLLSFDTTRPTDQVSEIARAANSTLYQDKSQTINELDAATELKDLVSAEEDTRQETDDSMMPEASQHFSTQSPISNLPDMSTSAVRPGATAEPESWLQEISPALTQETSQQFETQIPISDVPDVSYPTLPLSPLASQPRFESQAIQKEQTLDNEQSKDGLPLTPQLTQAASNDKTNQKQPEIQEQPLDSASTQGDLIPGRMLGTLESNGGVLEMPEQNLTLAHQARAAHKQPTSSGGEQEQAPEVVESHKVEQDASPGPKKKTTPARKSFGSRLSGVPDVISAWFSPKRSSTAAIETPNTPPQTENEQVHLRSTHFAAEQVGKGAVRDVQEGDAVGPPETPSLKKTPSSGIVTSTGYYTPLPRLEEHLNSSSQQGSNANTVDVLAVVVNSTKPPERAKGGPRDYYTIFRIAEPSTTSQSSVRVEVFRPWKAKLPVAEVGDVVLLRDFTVKSRQRQPYLLSTDTSAWCVWRHGSTQATQSFVDQPGWALQRSSGASSSHSSVREEVKGPPVELGDDERKHAKVLRESWLVMHSEGNKQQVGEEMDGDVDGLVSPDLTARL</sequence>
<feature type="compositionally biased region" description="Low complexity" evidence="1">
    <location>
        <begin position="992"/>
        <end position="1011"/>
    </location>
</feature>
<dbReference type="GO" id="GO:0000723">
    <property type="term" value="P:telomere maintenance"/>
    <property type="evidence" value="ECO:0007669"/>
    <property type="project" value="InterPro"/>
</dbReference>
<dbReference type="Pfam" id="PF02765">
    <property type="entry name" value="POT1"/>
    <property type="match status" value="1"/>
</dbReference>
<feature type="domain" description="Telomeric single stranded DNA binding POT1/Cdc13" evidence="2">
    <location>
        <begin position="1458"/>
        <end position="1629"/>
    </location>
</feature>
<dbReference type="GO" id="GO:0000781">
    <property type="term" value="C:chromosome, telomeric region"/>
    <property type="evidence" value="ECO:0007669"/>
    <property type="project" value="InterPro"/>
</dbReference>
<feature type="compositionally biased region" description="Basic and acidic residues" evidence="1">
    <location>
        <begin position="1145"/>
        <end position="1156"/>
    </location>
</feature>
<feature type="compositionally biased region" description="Polar residues" evidence="1">
    <location>
        <begin position="510"/>
        <end position="531"/>
    </location>
</feature>
<dbReference type="Proteomes" id="UP000308549">
    <property type="component" value="Unassembled WGS sequence"/>
</dbReference>
<comment type="caution">
    <text evidence="3">The sequence shown here is derived from an EMBL/GenBank/DDBJ whole genome shotgun (WGS) entry which is preliminary data.</text>
</comment>
<feature type="compositionally biased region" description="Polar residues" evidence="1">
    <location>
        <begin position="1203"/>
        <end position="1217"/>
    </location>
</feature>
<dbReference type="CDD" id="cd04497">
    <property type="entry name" value="hPOT1_OB1_like"/>
    <property type="match status" value="1"/>
</dbReference>
<gene>
    <name evidence="3" type="ORF">B0A50_06402</name>
</gene>
<reference evidence="3 4" key="1">
    <citation type="submission" date="2017-03" db="EMBL/GenBank/DDBJ databases">
        <title>Genomes of endolithic fungi from Antarctica.</title>
        <authorList>
            <person name="Coleine C."/>
            <person name="Masonjones S."/>
            <person name="Stajich J.E."/>
        </authorList>
    </citation>
    <scope>NUCLEOTIDE SEQUENCE [LARGE SCALE GENOMIC DNA]</scope>
    <source>
        <strain evidence="3 4">CCFEE 6315</strain>
    </source>
</reference>
<feature type="region of interest" description="Disordered" evidence="1">
    <location>
        <begin position="1588"/>
        <end position="1617"/>
    </location>
</feature>
<feature type="compositionally biased region" description="Polar residues" evidence="1">
    <location>
        <begin position="1053"/>
        <end position="1071"/>
    </location>
</feature>
<feature type="region of interest" description="Disordered" evidence="1">
    <location>
        <begin position="1430"/>
        <end position="1451"/>
    </location>
</feature>
<feature type="compositionally biased region" description="Basic and acidic residues" evidence="1">
    <location>
        <begin position="586"/>
        <end position="603"/>
    </location>
</feature>
<proteinExistence type="predicted"/>
<keyword evidence="4" id="KW-1185">Reference proteome</keyword>
<accession>A0A4U0TRY4</accession>
<feature type="compositionally biased region" description="Polar residues" evidence="1">
    <location>
        <begin position="791"/>
        <end position="818"/>
    </location>
</feature>
<name>A0A4U0TRY4_9PEZI</name>
<feature type="region of interest" description="Disordered" evidence="1">
    <location>
        <begin position="1145"/>
        <end position="1410"/>
    </location>
</feature>
<feature type="compositionally biased region" description="Polar residues" evidence="1">
    <location>
        <begin position="1264"/>
        <end position="1294"/>
    </location>
</feature>
<evidence type="ECO:0000259" key="2">
    <source>
        <dbReference type="SMART" id="SM00976"/>
    </source>
</evidence>
<feature type="compositionally biased region" description="Polar residues" evidence="1">
    <location>
        <begin position="445"/>
        <end position="470"/>
    </location>
</feature>
<feature type="region of interest" description="Disordered" evidence="1">
    <location>
        <begin position="269"/>
        <end position="300"/>
    </location>
</feature>
<feature type="compositionally biased region" description="Basic and acidic residues" evidence="1">
    <location>
        <begin position="424"/>
        <end position="433"/>
    </location>
</feature>
<feature type="region of interest" description="Disordered" evidence="1">
    <location>
        <begin position="920"/>
        <end position="1071"/>
    </location>
</feature>
<organism evidence="3 4">
    <name type="scientific">Salinomyces thailandicus</name>
    <dbReference type="NCBI Taxonomy" id="706561"/>
    <lineage>
        <taxon>Eukaryota</taxon>
        <taxon>Fungi</taxon>
        <taxon>Dikarya</taxon>
        <taxon>Ascomycota</taxon>
        <taxon>Pezizomycotina</taxon>
        <taxon>Dothideomycetes</taxon>
        <taxon>Dothideomycetidae</taxon>
        <taxon>Mycosphaerellales</taxon>
        <taxon>Teratosphaeriaceae</taxon>
        <taxon>Salinomyces</taxon>
    </lineage>
</organism>
<dbReference type="InterPro" id="IPR011564">
    <property type="entry name" value="Telomer_end-bd_POT1/Cdc13"/>
</dbReference>
<feature type="region of interest" description="Disordered" evidence="1">
    <location>
        <begin position="728"/>
        <end position="890"/>
    </location>
</feature>
<feature type="region of interest" description="Disordered" evidence="1">
    <location>
        <begin position="582"/>
        <end position="690"/>
    </location>
</feature>
<dbReference type="OrthoDB" id="5363079at2759"/>
<feature type="region of interest" description="Disordered" evidence="1">
    <location>
        <begin position="332"/>
        <end position="569"/>
    </location>
</feature>